<evidence type="ECO:0000256" key="2">
    <source>
        <dbReference type="ARBA" id="ARBA00013056"/>
    </source>
</evidence>
<dbReference type="Pfam" id="PF02580">
    <property type="entry name" value="Tyr_Deacylase"/>
    <property type="match status" value="1"/>
</dbReference>
<feature type="compositionally biased region" description="Low complexity" evidence="7">
    <location>
        <begin position="191"/>
        <end position="212"/>
    </location>
</feature>
<gene>
    <name evidence="8" type="ORF">BU26DRAFT_482422</name>
</gene>
<dbReference type="EMBL" id="ML987194">
    <property type="protein sequence ID" value="KAF2249733.1"/>
    <property type="molecule type" value="Genomic_DNA"/>
</dbReference>
<dbReference type="GeneID" id="54579101"/>
<evidence type="ECO:0000256" key="5">
    <source>
        <dbReference type="ARBA" id="ARBA00048018"/>
    </source>
</evidence>
<keyword evidence="9" id="KW-1185">Reference proteome</keyword>
<evidence type="ECO:0000256" key="7">
    <source>
        <dbReference type="SAM" id="MobiDB-lite"/>
    </source>
</evidence>
<dbReference type="PANTHER" id="PTHR10472:SF5">
    <property type="entry name" value="D-AMINOACYL-TRNA DEACYLASE 1"/>
    <property type="match status" value="1"/>
</dbReference>
<comment type="catalytic activity">
    <reaction evidence="5">
        <text>a D-aminoacyl-tRNA + H2O = a tRNA + a D-alpha-amino acid + H(+)</text>
        <dbReference type="Rhea" id="RHEA:13953"/>
        <dbReference type="Rhea" id="RHEA-COMP:10123"/>
        <dbReference type="Rhea" id="RHEA-COMP:10124"/>
        <dbReference type="ChEBI" id="CHEBI:15377"/>
        <dbReference type="ChEBI" id="CHEBI:15378"/>
        <dbReference type="ChEBI" id="CHEBI:59871"/>
        <dbReference type="ChEBI" id="CHEBI:78442"/>
        <dbReference type="ChEBI" id="CHEBI:79333"/>
        <dbReference type="EC" id="3.1.1.96"/>
    </reaction>
</comment>
<comment type="similarity">
    <text evidence="1 6">Belongs to the DTD family.</text>
</comment>
<sequence length="212" mass="23099">MRTVLQRVKSASVTVDGQLISSIGKGMLVLAAISKDDTEKDVESMAGKILKAKLWDDEDKEPALRWKKGVMEIGGEVLCVSQFTLLASVKKGNKPDFHQSASGLKAKTLYQAFFKKVQDLYEPDKIKDGVFAAMMDVALVNDGPVGIDYTCLDNEVHPQHLSPCPGLRSTLTTRPRSLFKSTQTLQKWTTQPPSAQVASARPAAAPPQLLST</sequence>
<comment type="catalytic activity">
    <reaction evidence="4">
        <text>glycyl-tRNA(Ala) + H2O = tRNA(Ala) + glycine + H(+)</text>
        <dbReference type="Rhea" id="RHEA:53744"/>
        <dbReference type="Rhea" id="RHEA-COMP:9657"/>
        <dbReference type="Rhea" id="RHEA-COMP:13640"/>
        <dbReference type="ChEBI" id="CHEBI:15377"/>
        <dbReference type="ChEBI" id="CHEBI:15378"/>
        <dbReference type="ChEBI" id="CHEBI:57305"/>
        <dbReference type="ChEBI" id="CHEBI:78442"/>
        <dbReference type="ChEBI" id="CHEBI:78522"/>
        <dbReference type="EC" id="3.1.1.96"/>
    </reaction>
</comment>
<keyword evidence="6" id="KW-0820">tRNA-binding</keyword>
<dbReference type="SUPFAM" id="SSF69500">
    <property type="entry name" value="DTD-like"/>
    <property type="match status" value="1"/>
</dbReference>
<reference evidence="8" key="1">
    <citation type="journal article" date="2020" name="Stud. Mycol.">
        <title>101 Dothideomycetes genomes: a test case for predicting lifestyles and emergence of pathogens.</title>
        <authorList>
            <person name="Haridas S."/>
            <person name="Albert R."/>
            <person name="Binder M."/>
            <person name="Bloem J."/>
            <person name="Labutti K."/>
            <person name="Salamov A."/>
            <person name="Andreopoulos B."/>
            <person name="Baker S."/>
            <person name="Barry K."/>
            <person name="Bills G."/>
            <person name="Bluhm B."/>
            <person name="Cannon C."/>
            <person name="Castanera R."/>
            <person name="Culley D."/>
            <person name="Daum C."/>
            <person name="Ezra D."/>
            <person name="Gonzalez J."/>
            <person name="Henrissat B."/>
            <person name="Kuo A."/>
            <person name="Liang C."/>
            <person name="Lipzen A."/>
            <person name="Lutzoni F."/>
            <person name="Magnuson J."/>
            <person name="Mondo S."/>
            <person name="Nolan M."/>
            <person name="Ohm R."/>
            <person name="Pangilinan J."/>
            <person name="Park H.-J."/>
            <person name="Ramirez L."/>
            <person name="Alfaro M."/>
            <person name="Sun H."/>
            <person name="Tritt A."/>
            <person name="Yoshinaga Y."/>
            <person name="Zwiers L.-H."/>
            <person name="Turgeon B."/>
            <person name="Goodwin S."/>
            <person name="Spatafora J."/>
            <person name="Crous P."/>
            <person name="Grigoriev I."/>
        </authorList>
    </citation>
    <scope>NUCLEOTIDE SEQUENCE</scope>
    <source>
        <strain evidence="8">CBS 122368</strain>
    </source>
</reference>
<protein>
    <recommendedName>
        <fullName evidence="3 6">D-aminoacyl-tRNA deacylase</fullName>
        <ecNumber evidence="2 6">3.1.1.96</ecNumber>
    </recommendedName>
</protein>
<organism evidence="8 9">
    <name type="scientific">Trematosphaeria pertusa</name>
    <dbReference type="NCBI Taxonomy" id="390896"/>
    <lineage>
        <taxon>Eukaryota</taxon>
        <taxon>Fungi</taxon>
        <taxon>Dikarya</taxon>
        <taxon>Ascomycota</taxon>
        <taxon>Pezizomycotina</taxon>
        <taxon>Dothideomycetes</taxon>
        <taxon>Pleosporomycetidae</taxon>
        <taxon>Pleosporales</taxon>
        <taxon>Massarineae</taxon>
        <taxon>Trematosphaeriaceae</taxon>
        <taxon>Trematosphaeria</taxon>
    </lineage>
</organism>
<dbReference type="InterPro" id="IPR003732">
    <property type="entry name" value="Daa-tRNA_deacyls_DTD"/>
</dbReference>
<accession>A0A6A6IJK6</accession>
<evidence type="ECO:0000313" key="9">
    <source>
        <dbReference type="Proteomes" id="UP000800094"/>
    </source>
</evidence>
<evidence type="ECO:0000256" key="4">
    <source>
        <dbReference type="ARBA" id="ARBA00047676"/>
    </source>
</evidence>
<comment type="subcellular location">
    <subcellularLocation>
        <location evidence="6">Cytoplasm</location>
    </subcellularLocation>
</comment>
<dbReference type="GO" id="GO:0051500">
    <property type="term" value="F:D-tyrosyl-tRNA(Tyr) deacylase activity"/>
    <property type="evidence" value="ECO:0007669"/>
    <property type="project" value="TreeGrafter"/>
</dbReference>
<evidence type="ECO:0000313" key="8">
    <source>
        <dbReference type="EMBL" id="KAF2249733.1"/>
    </source>
</evidence>
<dbReference type="NCBIfam" id="TIGR00256">
    <property type="entry name" value="D-aminoacyl-tRNA deacylase"/>
    <property type="match status" value="1"/>
</dbReference>
<dbReference type="PANTHER" id="PTHR10472">
    <property type="entry name" value="D-TYROSYL-TRNA TYR DEACYLASE"/>
    <property type="match status" value="1"/>
</dbReference>
<dbReference type="OrthoDB" id="275783at2759"/>
<keyword evidence="6" id="KW-0963">Cytoplasm</keyword>
<dbReference type="Proteomes" id="UP000800094">
    <property type="component" value="Unassembled WGS sequence"/>
</dbReference>
<evidence type="ECO:0000256" key="3">
    <source>
        <dbReference type="ARBA" id="ARBA00020007"/>
    </source>
</evidence>
<proteinExistence type="inferred from homology"/>
<dbReference type="GO" id="GO:0005737">
    <property type="term" value="C:cytoplasm"/>
    <property type="evidence" value="ECO:0007669"/>
    <property type="project" value="UniProtKB-SubCell"/>
</dbReference>
<dbReference type="FunFam" id="3.50.80.10:FF:000001">
    <property type="entry name" value="D-aminoacyl-tRNA deacylase"/>
    <property type="match status" value="1"/>
</dbReference>
<name>A0A6A6IJK6_9PLEO</name>
<dbReference type="RefSeq" id="XP_033684737.1">
    <property type="nucleotide sequence ID" value="XM_033825771.1"/>
</dbReference>
<dbReference type="InterPro" id="IPR023509">
    <property type="entry name" value="DTD-like_sf"/>
</dbReference>
<dbReference type="Gene3D" id="3.50.80.10">
    <property type="entry name" value="D-tyrosyl-tRNA(Tyr) deacylase"/>
    <property type="match status" value="1"/>
</dbReference>
<keyword evidence="6" id="KW-0378">Hydrolase</keyword>
<feature type="region of interest" description="Disordered" evidence="7">
    <location>
        <begin position="183"/>
        <end position="212"/>
    </location>
</feature>
<dbReference type="AlphaFoldDB" id="A0A6A6IJK6"/>
<evidence type="ECO:0000256" key="1">
    <source>
        <dbReference type="ARBA" id="ARBA00009673"/>
    </source>
</evidence>
<keyword evidence="6" id="KW-0694">RNA-binding</keyword>
<dbReference type="GO" id="GO:0000049">
    <property type="term" value="F:tRNA binding"/>
    <property type="evidence" value="ECO:0007669"/>
    <property type="project" value="UniProtKB-KW"/>
</dbReference>
<dbReference type="EC" id="3.1.1.96" evidence="2 6"/>
<evidence type="ECO:0000256" key="6">
    <source>
        <dbReference type="RuleBase" id="RU003470"/>
    </source>
</evidence>